<proteinExistence type="inferred from homology"/>
<protein>
    <submittedName>
        <fullName evidence="3">SRPBCC family protein</fullName>
    </submittedName>
</protein>
<dbReference type="CDD" id="cd07814">
    <property type="entry name" value="SRPBCC_CalC_Aha1-like"/>
    <property type="match status" value="1"/>
</dbReference>
<comment type="similarity">
    <text evidence="1">Belongs to the AHA1 family.</text>
</comment>
<dbReference type="EMBL" id="CP139487">
    <property type="protein sequence ID" value="WPU64311.1"/>
    <property type="molecule type" value="Genomic_DNA"/>
</dbReference>
<dbReference type="InterPro" id="IPR013538">
    <property type="entry name" value="ASHA1/2-like_C"/>
</dbReference>
<reference evidence="3 4" key="1">
    <citation type="submission" date="2023-11" db="EMBL/GenBank/DDBJ databases">
        <title>Peredibacter starrii A3.12.</title>
        <authorList>
            <person name="Mitchell R.J."/>
        </authorList>
    </citation>
    <scope>NUCLEOTIDE SEQUENCE [LARGE SCALE GENOMIC DNA]</scope>
    <source>
        <strain evidence="3 4">A3.12</strain>
    </source>
</reference>
<evidence type="ECO:0000256" key="1">
    <source>
        <dbReference type="ARBA" id="ARBA00006817"/>
    </source>
</evidence>
<evidence type="ECO:0000313" key="4">
    <source>
        <dbReference type="Proteomes" id="UP001324634"/>
    </source>
</evidence>
<feature type="domain" description="Activator of Hsp90 ATPase homologue 1/2-like C-terminal" evidence="2">
    <location>
        <begin position="15"/>
        <end position="143"/>
    </location>
</feature>
<organism evidence="3 4">
    <name type="scientific">Peredibacter starrii</name>
    <dbReference type="NCBI Taxonomy" id="28202"/>
    <lineage>
        <taxon>Bacteria</taxon>
        <taxon>Pseudomonadati</taxon>
        <taxon>Bdellovibrionota</taxon>
        <taxon>Bacteriovoracia</taxon>
        <taxon>Bacteriovoracales</taxon>
        <taxon>Bacteriovoracaceae</taxon>
        <taxon>Peredibacter</taxon>
    </lineage>
</organism>
<evidence type="ECO:0000313" key="3">
    <source>
        <dbReference type="EMBL" id="WPU64311.1"/>
    </source>
</evidence>
<name>A0AAX4HM64_9BACT</name>
<keyword evidence="4" id="KW-1185">Reference proteome</keyword>
<dbReference type="Proteomes" id="UP001324634">
    <property type="component" value="Chromosome"/>
</dbReference>
<dbReference type="RefSeq" id="WP_321392872.1">
    <property type="nucleotide sequence ID" value="NZ_CP139487.1"/>
</dbReference>
<evidence type="ECO:0000259" key="2">
    <source>
        <dbReference type="Pfam" id="PF08327"/>
    </source>
</evidence>
<dbReference type="InterPro" id="IPR023393">
    <property type="entry name" value="START-like_dom_sf"/>
</dbReference>
<accession>A0AAX4HM64</accession>
<dbReference type="SUPFAM" id="SSF55961">
    <property type="entry name" value="Bet v1-like"/>
    <property type="match status" value="1"/>
</dbReference>
<sequence length="164" mass="18808">MANEVNMTKFFPIDSETLFNYFVQPNLIEQWAYPEGMTLKIPEFDAKVNGRYRYEHTGKDGQYLCTGHIKELVPGKKLIQFDEEIKGPDGKTLYQNLESGVEFFSKPGGTEIRLYQRGFEDEEGAVECEQGWQQSLDHLSDIVGKEAGFQRGVDESEQWPDVRG</sequence>
<dbReference type="Pfam" id="PF08327">
    <property type="entry name" value="AHSA1"/>
    <property type="match status" value="1"/>
</dbReference>
<dbReference type="KEGG" id="psti:SOO65_16575"/>
<gene>
    <name evidence="3" type="ORF">SOO65_16575</name>
</gene>
<dbReference type="AlphaFoldDB" id="A0AAX4HM64"/>
<dbReference type="Gene3D" id="3.30.530.20">
    <property type="match status" value="1"/>
</dbReference>